<keyword evidence="4 10" id="KW-0547">Nucleotide-binding</keyword>
<comment type="caution">
    <text evidence="15">The sequence shown here is derived from an EMBL/GenBank/DDBJ whole genome shotgun (WGS) entry which is preliminary data.</text>
</comment>
<evidence type="ECO:0000256" key="8">
    <source>
        <dbReference type="ARBA" id="ARBA00030520"/>
    </source>
</evidence>
<evidence type="ECO:0000256" key="3">
    <source>
        <dbReference type="ARBA" id="ARBA00022598"/>
    </source>
</evidence>
<feature type="domain" description="Methionyl/Valyl/Leucyl/Isoleucyl-tRNA synthetase anticodon-binding" evidence="12">
    <location>
        <begin position="893"/>
        <end position="1001"/>
    </location>
</feature>
<dbReference type="CDD" id="cd00812">
    <property type="entry name" value="LeuRS_core"/>
    <property type="match status" value="1"/>
</dbReference>
<evidence type="ECO:0000313" key="16">
    <source>
        <dbReference type="Proteomes" id="UP001629113"/>
    </source>
</evidence>
<dbReference type="InterPro" id="IPR002300">
    <property type="entry name" value="aa-tRNA-synth_Ia"/>
</dbReference>
<dbReference type="Proteomes" id="UP001629113">
    <property type="component" value="Unassembled WGS sequence"/>
</dbReference>
<dbReference type="SUPFAM" id="SSF47323">
    <property type="entry name" value="Anticodon-binding domain of a subclass of class I aminoacyl-tRNA synthetases"/>
    <property type="match status" value="1"/>
</dbReference>
<keyword evidence="3 10" id="KW-0436">Ligase</keyword>
<dbReference type="Gene3D" id="1.10.730.10">
    <property type="entry name" value="Isoleucyl-tRNA Synthetase, Domain 1"/>
    <property type="match status" value="2"/>
</dbReference>
<dbReference type="InterPro" id="IPR009008">
    <property type="entry name" value="Val/Leu/Ile-tRNA-synth_edit"/>
</dbReference>
<dbReference type="InterPro" id="IPR001412">
    <property type="entry name" value="aa-tRNA-synth_I_CS"/>
</dbReference>
<dbReference type="Gene3D" id="3.90.740.10">
    <property type="entry name" value="Valyl/Leucyl/Isoleucyl-tRNA synthetase, editing domain"/>
    <property type="match status" value="1"/>
</dbReference>
<dbReference type="Pfam" id="PF08264">
    <property type="entry name" value="Anticodon_1"/>
    <property type="match status" value="1"/>
</dbReference>
<dbReference type="Pfam" id="PF13603">
    <property type="entry name" value="tRNA-synt_1_2"/>
    <property type="match status" value="1"/>
</dbReference>
<evidence type="ECO:0000256" key="9">
    <source>
        <dbReference type="ARBA" id="ARBA00047469"/>
    </source>
</evidence>
<keyword evidence="16" id="KW-1185">Reference proteome</keyword>
<evidence type="ECO:0000259" key="14">
    <source>
        <dbReference type="Pfam" id="PF13603"/>
    </source>
</evidence>
<comment type="similarity">
    <text evidence="1 10">Belongs to the class-I aminoacyl-tRNA synthetase family.</text>
</comment>
<dbReference type="EMBL" id="JBFCZG010000005">
    <property type="protein sequence ID" value="KAL3422622.1"/>
    <property type="molecule type" value="Genomic_DNA"/>
</dbReference>
<evidence type="ECO:0000256" key="4">
    <source>
        <dbReference type="ARBA" id="ARBA00022741"/>
    </source>
</evidence>
<keyword evidence="5 10" id="KW-0067">ATP-binding</keyword>
<dbReference type="NCBIfam" id="TIGR00396">
    <property type="entry name" value="leuS_bact"/>
    <property type="match status" value="1"/>
</dbReference>
<keyword evidence="6 10" id="KW-0648">Protein biosynthesis</keyword>
<evidence type="ECO:0000256" key="2">
    <source>
        <dbReference type="ARBA" id="ARBA00013164"/>
    </source>
</evidence>
<evidence type="ECO:0000256" key="5">
    <source>
        <dbReference type="ARBA" id="ARBA00022840"/>
    </source>
</evidence>
<dbReference type="InterPro" id="IPR014729">
    <property type="entry name" value="Rossmann-like_a/b/a_fold"/>
</dbReference>
<dbReference type="InterPro" id="IPR025709">
    <property type="entry name" value="Leu_tRNA-synth_edit"/>
</dbReference>
<dbReference type="Pfam" id="PF09334">
    <property type="entry name" value="tRNA-synt_1g"/>
    <property type="match status" value="1"/>
</dbReference>
<dbReference type="InterPro" id="IPR009080">
    <property type="entry name" value="tRNAsynth_Ia_anticodon-bd"/>
</dbReference>
<dbReference type="PANTHER" id="PTHR43740:SF2">
    <property type="entry name" value="LEUCINE--TRNA LIGASE, MITOCHONDRIAL"/>
    <property type="match status" value="1"/>
</dbReference>
<evidence type="ECO:0000259" key="13">
    <source>
        <dbReference type="Pfam" id="PF09334"/>
    </source>
</evidence>
<dbReference type="PANTHER" id="PTHR43740">
    <property type="entry name" value="LEUCYL-TRNA SYNTHETASE"/>
    <property type="match status" value="1"/>
</dbReference>
<dbReference type="InterPro" id="IPR002302">
    <property type="entry name" value="Leu-tRNA-ligase"/>
</dbReference>
<dbReference type="InterPro" id="IPR013155">
    <property type="entry name" value="M/V/L/I-tRNA-synth_anticd-bd"/>
</dbReference>
<dbReference type="Pfam" id="PF00133">
    <property type="entry name" value="tRNA-synt_1"/>
    <property type="match status" value="1"/>
</dbReference>
<dbReference type="Gene3D" id="3.40.50.620">
    <property type="entry name" value="HUPs"/>
    <property type="match status" value="2"/>
</dbReference>
<dbReference type="PROSITE" id="PS00178">
    <property type="entry name" value="AA_TRNA_LIGASE_I"/>
    <property type="match status" value="1"/>
</dbReference>
<sequence>MLRAVSRLRACAAGLPQCQFSITPRLVAAKLHTGRNSDCLHALRFPTYLPRPCGKRFHSAQAVDQQTPTSEDTNNDAEWTQKWADWKSEGWNRNLGKEDAKSKYILAMFPYPSGDLHLGHLRVYTISDVLARFWSMQGYKVMHPIGWDAFGLPAENAAIERGIDPAVWTKQNIAKMKDQLQGMNGDWDWDREFATCDPSFYKHTQKIFLMLHARGLAYQAKSLVNYDPVDKTVLANEQVDANGCSWRSGAKVEKRNLKQWFLKISDYRDALLDDLEHLSKDSKWPERVLTMQQNWLGKSPGTRIQFPIKMKTARNAPKIEVFTTRPDTLAGVQYIALAATHPLVVRAAKTDAGLRKFIASMEYLPSGSKNGYRLQSIQALNPINKYFPEGHAARSPLPVYVAPYVLGDYGEGAVMGVPGHDVRDFAFWKYHHQTEPIRLVVEPSDGTSHKIEDGPFLLPGCLTADNGRFSGSSTAAATRDILKALESVKLGSVSASWRLRDWLISRQRYWGTPIPIIHCNKCGPVPVPEADLPVKLPQVDLHWQKGNTGNPLETAGDWVNTACPKCKEPAKRDTDTMDTFVDSSWYFMRFSDSNNDHVPFSAVAANTMLPVDLYIGGVEHAILHLLYARFISKFLASTDLWPAGSHPDIRGEPFRQLLTQGMVHGKTFSDPDTGRFLKPDEIDLRDPSNPVIIAKDTAAKISYEKMSKSKYNGVDPAATIEKYGADVVRAHILFQAPVTEVLEWDDKRITGISRWHKRLLVFIRDYVHSNTSENLSGSMNGKPVSKAEPVYFTTPEPEFSEPVCFDTVESASNETNTINTIESGSSETANTNIDKSTESIESVETGSAHMVETKQREPFDGVSYFSLSAKKFMEPTYATDPKLRAKWERETKLWRAVQKTIVSVTEGYSKTHSLNTVVSDLMNLTNALIDAGTAATSEVQTKACEALIQMMAPITPALSERLWNILRQSDITNSKLLHPDHQLDRPENSVFAQPFPKPDGSLELLRPSTRACSVQIGGKFKIALQLPLPPADLDLKQLEDWAIRKILRTEEGNRLLKKMLNAAKVHRIYVVMDNVDGSVKTVNVVVDPIRSKKNIP</sequence>
<dbReference type="EC" id="6.1.1.4" evidence="2"/>
<evidence type="ECO:0000259" key="11">
    <source>
        <dbReference type="Pfam" id="PF00133"/>
    </source>
</evidence>
<reference evidence="15 16" key="1">
    <citation type="submission" date="2024-06" db="EMBL/GenBank/DDBJ databases">
        <title>Complete genome of Phlyctema vagabunda strain 19-DSS-EL-015.</title>
        <authorList>
            <person name="Fiorenzani C."/>
        </authorList>
    </citation>
    <scope>NUCLEOTIDE SEQUENCE [LARGE SCALE GENOMIC DNA]</scope>
    <source>
        <strain evidence="15 16">19-DSS-EL-015</strain>
    </source>
</reference>
<evidence type="ECO:0000313" key="15">
    <source>
        <dbReference type="EMBL" id="KAL3422622.1"/>
    </source>
</evidence>
<gene>
    <name evidence="15" type="ORF">PVAG01_06778</name>
</gene>
<organism evidence="15 16">
    <name type="scientific">Phlyctema vagabunda</name>
    <dbReference type="NCBI Taxonomy" id="108571"/>
    <lineage>
        <taxon>Eukaryota</taxon>
        <taxon>Fungi</taxon>
        <taxon>Dikarya</taxon>
        <taxon>Ascomycota</taxon>
        <taxon>Pezizomycotina</taxon>
        <taxon>Leotiomycetes</taxon>
        <taxon>Helotiales</taxon>
        <taxon>Dermateaceae</taxon>
        <taxon>Phlyctema</taxon>
    </lineage>
</organism>
<accession>A0ABR4PH11</accession>
<keyword evidence="7 10" id="KW-0030">Aminoacyl-tRNA synthetase</keyword>
<name>A0ABR4PH11_9HELO</name>
<dbReference type="PRINTS" id="PR00985">
    <property type="entry name" value="TRNASYNTHLEU"/>
</dbReference>
<proteinExistence type="inferred from homology"/>
<feature type="domain" description="Leucyl-tRNA synthetase editing" evidence="14">
    <location>
        <begin position="293"/>
        <end position="485"/>
    </location>
</feature>
<evidence type="ECO:0000259" key="12">
    <source>
        <dbReference type="Pfam" id="PF08264"/>
    </source>
</evidence>
<feature type="domain" description="Aminoacyl-tRNA synthetase class Ia" evidence="11">
    <location>
        <begin position="499"/>
        <end position="664"/>
    </location>
</feature>
<dbReference type="SUPFAM" id="SSF50677">
    <property type="entry name" value="ValRS/IleRS/LeuRS editing domain"/>
    <property type="match status" value="1"/>
</dbReference>
<dbReference type="InterPro" id="IPR015413">
    <property type="entry name" value="Methionyl/Leucyl_tRNA_Synth"/>
</dbReference>
<comment type="catalytic activity">
    <reaction evidence="9">
        <text>tRNA(Leu) + L-leucine + ATP = L-leucyl-tRNA(Leu) + AMP + diphosphate</text>
        <dbReference type="Rhea" id="RHEA:11688"/>
        <dbReference type="Rhea" id="RHEA-COMP:9613"/>
        <dbReference type="Rhea" id="RHEA-COMP:9622"/>
        <dbReference type="ChEBI" id="CHEBI:30616"/>
        <dbReference type="ChEBI" id="CHEBI:33019"/>
        <dbReference type="ChEBI" id="CHEBI:57427"/>
        <dbReference type="ChEBI" id="CHEBI:78442"/>
        <dbReference type="ChEBI" id="CHEBI:78494"/>
        <dbReference type="ChEBI" id="CHEBI:456215"/>
        <dbReference type="EC" id="6.1.1.4"/>
    </reaction>
</comment>
<evidence type="ECO:0000256" key="7">
    <source>
        <dbReference type="ARBA" id="ARBA00023146"/>
    </source>
</evidence>
<protein>
    <recommendedName>
        <fullName evidence="2">leucine--tRNA ligase</fullName>
        <ecNumber evidence="2">6.1.1.4</ecNumber>
    </recommendedName>
    <alternativeName>
        <fullName evidence="8">Leucyl-tRNA synthetase</fullName>
    </alternativeName>
</protein>
<evidence type="ECO:0000256" key="10">
    <source>
        <dbReference type="RuleBase" id="RU363035"/>
    </source>
</evidence>
<evidence type="ECO:0000256" key="6">
    <source>
        <dbReference type="ARBA" id="ARBA00022917"/>
    </source>
</evidence>
<evidence type="ECO:0000256" key="1">
    <source>
        <dbReference type="ARBA" id="ARBA00005594"/>
    </source>
</evidence>
<feature type="domain" description="Methionyl/Leucyl tRNA synthetase" evidence="13">
    <location>
        <begin position="104"/>
        <end position="241"/>
    </location>
</feature>
<dbReference type="SUPFAM" id="SSF52374">
    <property type="entry name" value="Nucleotidylyl transferase"/>
    <property type="match status" value="1"/>
</dbReference>